<dbReference type="CDD" id="cd00275">
    <property type="entry name" value="C2_PLC_like"/>
    <property type="match status" value="1"/>
</dbReference>
<keyword evidence="11" id="KW-0106">Calcium</keyword>
<dbReference type="GO" id="GO:0016042">
    <property type="term" value="P:lipid catabolic process"/>
    <property type="evidence" value="ECO:0007669"/>
    <property type="project" value="UniProtKB-KW"/>
</dbReference>
<evidence type="ECO:0000256" key="16">
    <source>
        <dbReference type="ARBA" id="ARBA00023242"/>
    </source>
</evidence>
<evidence type="ECO:0000256" key="10">
    <source>
        <dbReference type="ARBA" id="ARBA00022824"/>
    </source>
</evidence>
<evidence type="ECO:0000256" key="14">
    <source>
        <dbReference type="ARBA" id="ARBA00023136"/>
    </source>
</evidence>
<evidence type="ECO:0000256" key="11">
    <source>
        <dbReference type="ARBA" id="ARBA00022837"/>
    </source>
</evidence>
<feature type="domain" description="C2" evidence="21">
    <location>
        <begin position="458"/>
        <end position="585"/>
    </location>
</feature>
<dbReference type="SUPFAM" id="SSF47473">
    <property type="entry name" value="EF-hand"/>
    <property type="match status" value="1"/>
</dbReference>
<dbReference type="InterPro" id="IPR002048">
    <property type="entry name" value="EF_hand_dom"/>
</dbReference>
<dbReference type="PROSITE" id="PS50007">
    <property type="entry name" value="PIPLC_X_DOMAIN"/>
    <property type="match status" value="1"/>
</dbReference>
<dbReference type="FunFam" id="3.20.20.190:FF:000020">
    <property type="entry name" value="Phosphoinositide phospholipase C"/>
    <property type="match status" value="1"/>
</dbReference>
<dbReference type="Gene3D" id="3.20.20.190">
    <property type="entry name" value="Phosphatidylinositol (PI) phosphodiesterase"/>
    <property type="match status" value="1"/>
</dbReference>
<dbReference type="SMART" id="SM00239">
    <property type="entry name" value="C2"/>
    <property type="match status" value="1"/>
</dbReference>
<proteinExistence type="predicted"/>
<feature type="region of interest" description="Disordered" evidence="20">
    <location>
        <begin position="289"/>
        <end position="316"/>
    </location>
</feature>
<dbReference type="InterPro" id="IPR000008">
    <property type="entry name" value="C2_dom"/>
</dbReference>
<feature type="domain" description="EF-hand" evidence="23">
    <location>
        <begin position="17"/>
        <end position="52"/>
    </location>
</feature>
<evidence type="ECO:0000259" key="22">
    <source>
        <dbReference type="PROSITE" id="PS50008"/>
    </source>
</evidence>
<evidence type="ECO:0000256" key="7">
    <source>
        <dbReference type="ARBA" id="ARBA00022723"/>
    </source>
</evidence>
<evidence type="ECO:0000256" key="15">
    <source>
        <dbReference type="ARBA" id="ARBA00023224"/>
    </source>
</evidence>
<dbReference type="InterPro" id="IPR015359">
    <property type="entry name" value="PLC_EF-hand-like"/>
</dbReference>
<gene>
    <name evidence="24" type="ORF">MONAX_5E022428</name>
</gene>
<dbReference type="EMBL" id="CABDUW010000179">
    <property type="protein sequence ID" value="VTJ61607.1"/>
    <property type="molecule type" value="Genomic_DNA"/>
</dbReference>
<comment type="function">
    <text evidence="18">Hydrolyzes the phosphatidylinositol 4,5-bisphosphate (PIP2) to generate 2 second messenger molecules diacylglycerol (DAG) and inositol 1,4,5-trisphosphate (IP3). DAG mediates the activation of protein kinase C (PKC), while IP3 releases Ca(2+) from intracellular stores. Required for acrosome reaction in sperm during fertilization, probably by acting as an important enzyme for intracellular Ca(2+) mobilization in the zona pellucida-induced acrosome reaction. May play a role in cell growth. Modulates the liver regeneration in cooperation with nuclear PKC. Overexpression up-regulates the Erk signaling pathway and proliferation.</text>
</comment>
<dbReference type="FunFam" id="2.60.40.150:FF:000058">
    <property type="entry name" value="Phosphoinositide phospholipase C"/>
    <property type="match status" value="1"/>
</dbReference>
<reference evidence="24" key="1">
    <citation type="submission" date="2019-04" db="EMBL/GenBank/DDBJ databases">
        <authorList>
            <person name="Alioto T."/>
            <person name="Alioto T."/>
        </authorList>
    </citation>
    <scope>NUCLEOTIDE SEQUENCE [LARGE SCALE GENOMIC DNA]</scope>
</reference>
<keyword evidence="16" id="KW-0539">Nucleus</keyword>
<dbReference type="PANTHER" id="PTHR10336:SF31">
    <property type="entry name" value="1-PHOSPHATIDYLINOSITOL 4,5-BISPHOSPHATE PHOSPHODIESTERASE DELTA-4"/>
    <property type="match status" value="1"/>
</dbReference>
<evidence type="ECO:0000313" key="25">
    <source>
        <dbReference type="Proteomes" id="UP000335636"/>
    </source>
</evidence>
<dbReference type="GO" id="GO:0035556">
    <property type="term" value="P:intracellular signal transduction"/>
    <property type="evidence" value="ECO:0007669"/>
    <property type="project" value="InterPro"/>
</dbReference>
<evidence type="ECO:0000256" key="4">
    <source>
        <dbReference type="ARBA" id="ARBA00004240"/>
    </source>
</evidence>
<evidence type="ECO:0000256" key="6">
    <source>
        <dbReference type="ARBA" id="ARBA00022490"/>
    </source>
</evidence>
<dbReference type="Gene3D" id="1.10.238.10">
    <property type="entry name" value="EF-hand"/>
    <property type="match status" value="2"/>
</dbReference>
<dbReference type="EC" id="3.1.4.11" evidence="19"/>
<evidence type="ECO:0000256" key="17">
    <source>
        <dbReference type="ARBA" id="ARBA00023674"/>
    </source>
</evidence>
<dbReference type="GO" id="GO:0004435">
    <property type="term" value="F:phosphatidylinositol-4,5-bisphosphate phospholipase C activity"/>
    <property type="evidence" value="ECO:0007669"/>
    <property type="project" value="UniProtKB-EC"/>
</dbReference>
<evidence type="ECO:0000256" key="3">
    <source>
        <dbReference type="ARBA" id="ARBA00004170"/>
    </source>
</evidence>
<comment type="catalytic activity">
    <reaction evidence="17">
        <text>a 1,2-diacyl-sn-glycero-3-phospho-(1D-myo-inositol-4,5-bisphosphate) + H2O = 1D-myo-inositol 1,4,5-trisphosphate + a 1,2-diacyl-sn-glycerol + H(+)</text>
        <dbReference type="Rhea" id="RHEA:33179"/>
        <dbReference type="ChEBI" id="CHEBI:15377"/>
        <dbReference type="ChEBI" id="CHEBI:15378"/>
        <dbReference type="ChEBI" id="CHEBI:17815"/>
        <dbReference type="ChEBI" id="CHEBI:58456"/>
        <dbReference type="ChEBI" id="CHEBI:203600"/>
        <dbReference type="EC" id="3.1.4.11"/>
    </reaction>
    <physiologicalReaction direction="left-to-right" evidence="17">
        <dbReference type="Rhea" id="RHEA:33180"/>
    </physiologicalReaction>
</comment>
<dbReference type="PROSITE" id="PS50004">
    <property type="entry name" value="C2"/>
    <property type="match status" value="1"/>
</dbReference>
<feature type="domain" description="PI-PLC Y-box" evidence="22">
    <location>
        <begin position="342"/>
        <end position="458"/>
    </location>
</feature>
<protein>
    <recommendedName>
        <fullName evidence="19">Phosphoinositide phospholipase C</fullName>
        <ecNumber evidence="19">3.1.4.11</ecNumber>
    </recommendedName>
</protein>
<dbReference type="Pfam" id="PF00387">
    <property type="entry name" value="PI-PLC-Y"/>
    <property type="match status" value="1"/>
</dbReference>
<dbReference type="InterPro" id="IPR000909">
    <property type="entry name" value="PLipase_C_PInositol-sp_X_dom"/>
</dbReference>
<keyword evidence="8" id="KW-0677">Repeat</keyword>
<dbReference type="SUPFAM" id="SSF49562">
    <property type="entry name" value="C2 domain (Calcium/lipid-binding domain, CaLB)"/>
    <property type="match status" value="1"/>
</dbReference>
<dbReference type="InterPro" id="IPR011992">
    <property type="entry name" value="EF-hand-dom_pair"/>
</dbReference>
<sequence>MTFEEVRRLLRLMNVEMDQEYAFGLFQEADMSNSGTLEGEEFVYFYQALTKRTEVHEMFEQFSDDGQKLTLLEFVDFLREEQKERERATDLALELIDRYEPSESGKLRHVLSLDGFLSYLCSKDGDIFNPACLPIYQDMTQPLTHYFISSSHNTYLVGDQLCGQSSVEGYIRALKRGCRCVEVDVWDGPNGEPIVYHGHTLTSRILFKDVVATVKQYAFQASEYPLILSLENHCTWEQQLTMVRHLTEILDDQLLSSTLDGLLPTQLPSPEQLKGKILVKGKKLGTLEDDLEDEEEVTEPQLERQQGSELPLGSPSEPVTLELSHLNKDKKKKSRSVLCPALSALVVYLKSVSFRSFTHSKENYHFYEISSFSETKAKSLVKEAGNEFVQHNAWQLSRVYPSGLRTDSSNYNPQELWNVGCQMVAMNMQTAGLEMDICDGLFRQNSGCGYVLKPDFLRDIQSSFNPEKPLSPFKAQTLLVQVISGQQLPKVNNTKERSIVDPLVRVEIYGIRPDTTCQETNYVENNGFNPYWGQTLCFRVLVPELAMLRFVVQDYDWKSRNDFIGQYTLPWTCMKQGYRHIHLLSKDGISIHPASIFVYICIREMEELQPGESEF</sequence>
<keyword evidence="9 19" id="KW-0378">Hydrolase</keyword>
<comment type="caution">
    <text evidence="24">The sequence shown here is derived from an EMBL/GenBank/DDBJ whole genome shotgun (WGS) entry which is preliminary data.</text>
</comment>
<dbReference type="GO" id="GO:0005886">
    <property type="term" value="C:plasma membrane"/>
    <property type="evidence" value="ECO:0007669"/>
    <property type="project" value="TreeGrafter"/>
</dbReference>
<dbReference type="PROSITE" id="PS50008">
    <property type="entry name" value="PIPLC_Y_DOMAIN"/>
    <property type="match status" value="1"/>
</dbReference>
<dbReference type="PRINTS" id="PR00390">
    <property type="entry name" value="PHPHLIPASEC"/>
</dbReference>
<name>A0A5E4AVY3_MARMO</name>
<dbReference type="Pfam" id="PF00388">
    <property type="entry name" value="PI-PLC-X"/>
    <property type="match status" value="1"/>
</dbReference>
<feature type="compositionally biased region" description="Acidic residues" evidence="20">
    <location>
        <begin position="289"/>
        <end position="298"/>
    </location>
</feature>
<evidence type="ECO:0000256" key="2">
    <source>
        <dbReference type="ARBA" id="ARBA00004123"/>
    </source>
</evidence>
<evidence type="ECO:0000256" key="5">
    <source>
        <dbReference type="ARBA" id="ARBA00004496"/>
    </source>
</evidence>
<evidence type="ECO:0000256" key="19">
    <source>
        <dbReference type="RuleBase" id="RU361133"/>
    </source>
</evidence>
<evidence type="ECO:0000256" key="8">
    <source>
        <dbReference type="ARBA" id="ARBA00022737"/>
    </source>
</evidence>
<keyword evidence="25" id="KW-1185">Reference proteome</keyword>
<evidence type="ECO:0000259" key="21">
    <source>
        <dbReference type="PROSITE" id="PS50004"/>
    </source>
</evidence>
<dbReference type="Pfam" id="PF09279">
    <property type="entry name" value="EF-hand_like"/>
    <property type="match status" value="1"/>
</dbReference>
<dbReference type="GO" id="GO:0005634">
    <property type="term" value="C:nucleus"/>
    <property type="evidence" value="ECO:0007669"/>
    <property type="project" value="UniProtKB-SubCell"/>
</dbReference>
<dbReference type="PROSITE" id="PS00018">
    <property type="entry name" value="EF_HAND_1"/>
    <property type="match status" value="1"/>
</dbReference>
<evidence type="ECO:0000256" key="12">
    <source>
        <dbReference type="ARBA" id="ARBA00022963"/>
    </source>
</evidence>
<evidence type="ECO:0000256" key="9">
    <source>
        <dbReference type="ARBA" id="ARBA00022801"/>
    </source>
</evidence>
<dbReference type="Gene3D" id="2.60.40.150">
    <property type="entry name" value="C2 domain"/>
    <property type="match status" value="1"/>
</dbReference>
<keyword evidence="12 19" id="KW-0442">Lipid degradation</keyword>
<dbReference type="PROSITE" id="PS50222">
    <property type="entry name" value="EF_HAND_2"/>
    <property type="match status" value="1"/>
</dbReference>
<evidence type="ECO:0000256" key="13">
    <source>
        <dbReference type="ARBA" id="ARBA00023098"/>
    </source>
</evidence>
<keyword evidence="15" id="KW-0807">Transducer</keyword>
<evidence type="ECO:0000259" key="23">
    <source>
        <dbReference type="PROSITE" id="PS50222"/>
    </source>
</evidence>
<dbReference type="AlphaFoldDB" id="A0A5E4AVY3"/>
<evidence type="ECO:0000256" key="18">
    <source>
        <dbReference type="ARBA" id="ARBA00025532"/>
    </source>
</evidence>
<dbReference type="GO" id="GO:0005783">
    <property type="term" value="C:endoplasmic reticulum"/>
    <property type="evidence" value="ECO:0007669"/>
    <property type="project" value="UniProtKB-SubCell"/>
</dbReference>
<dbReference type="InterPro" id="IPR001192">
    <property type="entry name" value="PI-PLC_fam"/>
</dbReference>
<comment type="cofactor">
    <cofactor evidence="1">
        <name>Ca(2+)</name>
        <dbReference type="ChEBI" id="CHEBI:29108"/>
    </cofactor>
</comment>
<dbReference type="SUPFAM" id="SSF51695">
    <property type="entry name" value="PLC-like phosphodiesterases"/>
    <property type="match status" value="1"/>
</dbReference>
<keyword evidence="6" id="KW-0963">Cytoplasm</keyword>
<dbReference type="InterPro" id="IPR017946">
    <property type="entry name" value="PLC-like_Pdiesterase_TIM-brl"/>
</dbReference>
<comment type="subcellular location">
    <subcellularLocation>
        <location evidence="5">Cytoplasm</location>
    </subcellularLocation>
    <subcellularLocation>
        <location evidence="4">Endoplasmic reticulum</location>
    </subcellularLocation>
    <subcellularLocation>
        <location evidence="3">Membrane</location>
        <topology evidence="3">Peripheral membrane protein</topology>
    </subcellularLocation>
    <subcellularLocation>
        <location evidence="2">Nucleus</location>
    </subcellularLocation>
</comment>
<keyword evidence="7" id="KW-0479">Metal-binding</keyword>
<dbReference type="SMART" id="SM00148">
    <property type="entry name" value="PLCXc"/>
    <property type="match status" value="1"/>
</dbReference>
<dbReference type="InterPro" id="IPR018247">
    <property type="entry name" value="EF_Hand_1_Ca_BS"/>
</dbReference>
<evidence type="ECO:0000256" key="20">
    <source>
        <dbReference type="SAM" id="MobiDB-lite"/>
    </source>
</evidence>
<dbReference type="InterPro" id="IPR035892">
    <property type="entry name" value="C2_domain_sf"/>
</dbReference>
<dbReference type="InterPro" id="IPR001711">
    <property type="entry name" value="PLipase_C_Pinositol-sp_Y"/>
</dbReference>
<evidence type="ECO:0000256" key="1">
    <source>
        <dbReference type="ARBA" id="ARBA00001913"/>
    </source>
</evidence>
<dbReference type="SMART" id="SM00149">
    <property type="entry name" value="PLCYc"/>
    <property type="match status" value="1"/>
</dbReference>
<dbReference type="PANTHER" id="PTHR10336">
    <property type="entry name" value="PHOSPHOINOSITIDE-SPECIFIC PHOSPHOLIPASE C FAMILY PROTEIN"/>
    <property type="match status" value="1"/>
</dbReference>
<organism evidence="24 25">
    <name type="scientific">Marmota monax</name>
    <name type="common">Woodchuck</name>
    <dbReference type="NCBI Taxonomy" id="9995"/>
    <lineage>
        <taxon>Eukaryota</taxon>
        <taxon>Metazoa</taxon>
        <taxon>Chordata</taxon>
        <taxon>Craniata</taxon>
        <taxon>Vertebrata</taxon>
        <taxon>Euteleostomi</taxon>
        <taxon>Mammalia</taxon>
        <taxon>Eutheria</taxon>
        <taxon>Euarchontoglires</taxon>
        <taxon>Glires</taxon>
        <taxon>Rodentia</taxon>
        <taxon>Sciuromorpha</taxon>
        <taxon>Sciuridae</taxon>
        <taxon>Xerinae</taxon>
        <taxon>Marmotini</taxon>
        <taxon>Marmota</taxon>
    </lineage>
</organism>
<dbReference type="Pfam" id="PF00168">
    <property type="entry name" value="C2"/>
    <property type="match status" value="1"/>
</dbReference>
<dbReference type="FunFam" id="1.10.238.10:FF:000005">
    <property type="entry name" value="Phosphoinositide phospholipase C"/>
    <property type="match status" value="1"/>
</dbReference>
<dbReference type="GO" id="GO:0005509">
    <property type="term" value="F:calcium ion binding"/>
    <property type="evidence" value="ECO:0007669"/>
    <property type="project" value="InterPro"/>
</dbReference>
<evidence type="ECO:0000313" key="24">
    <source>
        <dbReference type="EMBL" id="VTJ61607.1"/>
    </source>
</evidence>
<keyword evidence="10" id="KW-0256">Endoplasmic reticulum</keyword>
<dbReference type="Proteomes" id="UP000335636">
    <property type="component" value="Unassembled WGS sequence"/>
</dbReference>
<keyword evidence="14" id="KW-0472">Membrane</keyword>
<keyword evidence="13 19" id="KW-0443">Lipid metabolism</keyword>
<accession>A0A5E4AVY3</accession>